<evidence type="ECO:0000313" key="3">
    <source>
        <dbReference type="Proteomes" id="UP001143474"/>
    </source>
</evidence>
<reference evidence="2" key="1">
    <citation type="journal article" date="2014" name="Int. J. Syst. Evol. Microbiol.">
        <title>Complete genome sequence of Corynebacterium casei LMG S-19264T (=DSM 44701T), isolated from a smear-ripened cheese.</title>
        <authorList>
            <consortium name="US DOE Joint Genome Institute (JGI-PGF)"/>
            <person name="Walter F."/>
            <person name="Albersmeier A."/>
            <person name="Kalinowski J."/>
            <person name="Ruckert C."/>
        </authorList>
    </citation>
    <scope>NUCLEOTIDE SEQUENCE</scope>
    <source>
        <strain evidence="2">VKM Ac-2007</strain>
    </source>
</reference>
<dbReference type="InterPro" id="IPR010982">
    <property type="entry name" value="Lambda_DNA-bd_dom_sf"/>
</dbReference>
<dbReference type="PROSITE" id="PS50943">
    <property type="entry name" value="HTH_CROC1"/>
    <property type="match status" value="1"/>
</dbReference>
<dbReference type="SUPFAM" id="SSF47413">
    <property type="entry name" value="lambda repressor-like DNA-binding domains"/>
    <property type="match status" value="1"/>
</dbReference>
<reference evidence="2" key="2">
    <citation type="submission" date="2023-01" db="EMBL/GenBank/DDBJ databases">
        <authorList>
            <person name="Sun Q."/>
            <person name="Evtushenko L."/>
        </authorList>
    </citation>
    <scope>NUCLEOTIDE SEQUENCE</scope>
    <source>
        <strain evidence="2">VKM Ac-2007</strain>
    </source>
</reference>
<dbReference type="SMART" id="SM00530">
    <property type="entry name" value="HTH_XRE"/>
    <property type="match status" value="1"/>
</dbReference>
<dbReference type="Proteomes" id="UP001143474">
    <property type="component" value="Unassembled WGS sequence"/>
</dbReference>
<accession>A0A9W6MG37</accession>
<dbReference type="InterPro" id="IPR001387">
    <property type="entry name" value="Cro/C1-type_HTH"/>
</dbReference>
<protein>
    <submittedName>
        <fullName evidence="2">Transcriptional regulator</fullName>
    </submittedName>
</protein>
<organism evidence="2 3">
    <name type="scientific">Streptosporangium carneum</name>
    <dbReference type="NCBI Taxonomy" id="47481"/>
    <lineage>
        <taxon>Bacteria</taxon>
        <taxon>Bacillati</taxon>
        <taxon>Actinomycetota</taxon>
        <taxon>Actinomycetes</taxon>
        <taxon>Streptosporangiales</taxon>
        <taxon>Streptosporangiaceae</taxon>
        <taxon>Streptosporangium</taxon>
    </lineage>
</organism>
<keyword evidence="3" id="KW-1185">Reference proteome</keyword>
<gene>
    <name evidence="2" type="ORF">GCM10017600_63060</name>
</gene>
<dbReference type="RefSeq" id="WP_271221203.1">
    <property type="nucleotide sequence ID" value="NZ_BAAAVD010000012.1"/>
</dbReference>
<evidence type="ECO:0000259" key="1">
    <source>
        <dbReference type="PROSITE" id="PS50943"/>
    </source>
</evidence>
<dbReference type="GO" id="GO:0003677">
    <property type="term" value="F:DNA binding"/>
    <property type="evidence" value="ECO:0007669"/>
    <property type="project" value="InterPro"/>
</dbReference>
<dbReference type="Pfam" id="PF19054">
    <property type="entry name" value="DUF5753"/>
    <property type="match status" value="1"/>
</dbReference>
<evidence type="ECO:0000313" key="2">
    <source>
        <dbReference type="EMBL" id="GLK12896.1"/>
    </source>
</evidence>
<dbReference type="InterPro" id="IPR043917">
    <property type="entry name" value="DUF5753"/>
</dbReference>
<proteinExistence type="predicted"/>
<name>A0A9W6MG37_9ACTN</name>
<dbReference type="Gene3D" id="1.10.260.40">
    <property type="entry name" value="lambda repressor-like DNA-binding domains"/>
    <property type="match status" value="1"/>
</dbReference>
<comment type="caution">
    <text evidence="2">The sequence shown here is derived from an EMBL/GenBank/DDBJ whole genome shotgun (WGS) entry which is preliminary data.</text>
</comment>
<feature type="domain" description="HTH cro/C1-type" evidence="1">
    <location>
        <begin position="21"/>
        <end position="56"/>
    </location>
</feature>
<dbReference type="CDD" id="cd00093">
    <property type="entry name" value="HTH_XRE"/>
    <property type="match status" value="1"/>
</dbReference>
<dbReference type="AlphaFoldDB" id="A0A9W6MG37"/>
<dbReference type="Pfam" id="PF13560">
    <property type="entry name" value="HTH_31"/>
    <property type="match status" value="1"/>
</dbReference>
<sequence>MPALRELDPKAGRKQEFGVELRRLRLAEGLTQAELGRRIGYSTSLVGSVEIGKRAPVEQFITRCEEIFGPGLWELWVEISKHRNQSPTWFRPWLSEEEGAGALRTWEPLVVPGLLQTEAYARALLRCEPGFDQDRVESLVAARLARQKILGRTGPPMYLVLLDEGALNRPIGGAEVMREQLAHLIEIADAPHITLQITPLGATSGLSGAITLAQSADGQRHTVHLETAAEPLVTTNSALVATATMKFDAIRAESLPHSASVEFIRKRMVEKWTSRPN</sequence>
<dbReference type="EMBL" id="BSEV01000019">
    <property type="protein sequence ID" value="GLK12896.1"/>
    <property type="molecule type" value="Genomic_DNA"/>
</dbReference>